<evidence type="ECO:0000256" key="2">
    <source>
        <dbReference type="ARBA" id="ARBA00007951"/>
    </source>
</evidence>
<organism evidence="8 9">
    <name type="scientific">Microbacterium azadirachtae</name>
    <dbReference type="NCBI Taxonomy" id="582680"/>
    <lineage>
        <taxon>Bacteria</taxon>
        <taxon>Bacillati</taxon>
        <taxon>Actinomycetota</taxon>
        <taxon>Actinomycetes</taxon>
        <taxon>Micrococcales</taxon>
        <taxon>Microbacteriaceae</taxon>
        <taxon>Microbacterium</taxon>
    </lineage>
</organism>
<evidence type="ECO:0000256" key="4">
    <source>
        <dbReference type="ARBA" id="ARBA00022729"/>
    </source>
</evidence>
<accession>A0A1I6GG89</accession>
<feature type="domain" description="Glycoside hydrolase family 29 N-terminal" evidence="7">
    <location>
        <begin position="6"/>
        <end position="344"/>
    </location>
</feature>
<dbReference type="GO" id="GO:0005764">
    <property type="term" value="C:lysosome"/>
    <property type="evidence" value="ECO:0007669"/>
    <property type="project" value="TreeGrafter"/>
</dbReference>
<dbReference type="EC" id="3.2.1.51" evidence="3"/>
<gene>
    <name evidence="8" type="ORF">SAMN04488591_1163</name>
</gene>
<evidence type="ECO:0000256" key="1">
    <source>
        <dbReference type="ARBA" id="ARBA00004071"/>
    </source>
</evidence>
<dbReference type="InterPro" id="IPR016286">
    <property type="entry name" value="FUC_metazoa-typ"/>
</dbReference>
<evidence type="ECO:0000259" key="7">
    <source>
        <dbReference type="Pfam" id="PF01120"/>
    </source>
</evidence>
<dbReference type="Gene3D" id="3.20.20.80">
    <property type="entry name" value="Glycosidases"/>
    <property type="match status" value="1"/>
</dbReference>
<dbReference type="PANTHER" id="PTHR10030:SF37">
    <property type="entry name" value="ALPHA-L-FUCOSIDASE-RELATED"/>
    <property type="match status" value="1"/>
</dbReference>
<evidence type="ECO:0000256" key="6">
    <source>
        <dbReference type="ARBA" id="ARBA00023295"/>
    </source>
</evidence>
<dbReference type="InterPro" id="IPR000933">
    <property type="entry name" value="Glyco_hydro_29"/>
</dbReference>
<dbReference type="Pfam" id="PF01120">
    <property type="entry name" value="Alpha_L_fucos"/>
    <property type="match status" value="1"/>
</dbReference>
<keyword evidence="5" id="KW-0378">Hydrolase</keyword>
<dbReference type="PANTHER" id="PTHR10030">
    <property type="entry name" value="ALPHA-L-FUCOSIDASE"/>
    <property type="match status" value="1"/>
</dbReference>
<comment type="function">
    <text evidence="1">Alpha-L-fucosidase is responsible for hydrolyzing the alpha-1,6-linked fucose joined to the reducing-end N-acetylglucosamine of the carbohydrate moieties of glycoproteins.</text>
</comment>
<evidence type="ECO:0000313" key="8">
    <source>
        <dbReference type="EMBL" id="SFR41225.1"/>
    </source>
</evidence>
<dbReference type="GO" id="GO:0006004">
    <property type="term" value="P:fucose metabolic process"/>
    <property type="evidence" value="ECO:0007669"/>
    <property type="project" value="InterPro"/>
</dbReference>
<dbReference type="InterPro" id="IPR017853">
    <property type="entry name" value="GH"/>
</dbReference>
<evidence type="ECO:0000256" key="3">
    <source>
        <dbReference type="ARBA" id="ARBA00012662"/>
    </source>
</evidence>
<proteinExistence type="inferred from homology"/>
<dbReference type="GO" id="GO:0004560">
    <property type="term" value="F:alpha-L-fucosidase activity"/>
    <property type="evidence" value="ECO:0007669"/>
    <property type="project" value="InterPro"/>
</dbReference>
<evidence type="ECO:0000313" key="9">
    <source>
        <dbReference type="Proteomes" id="UP000198877"/>
    </source>
</evidence>
<dbReference type="AlphaFoldDB" id="A0A1I6GG89"/>
<dbReference type="SUPFAM" id="SSF51445">
    <property type="entry name" value="(Trans)glycosidases"/>
    <property type="match status" value="1"/>
</dbReference>
<comment type="similarity">
    <text evidence="2">Belongs to the glycosyl hydrolase 29 family.</text>
</comment>
<keyword evidence="4" id="KW-0732">Signal</keyword>
<dbReference type="RefSeq" id="WP_245762860.1">
    <property type="nucleotide sequence ID" value="NZ_FOYR01000001.1"/>
</dbReference>
<dbReference type="InterPro" id="IPR057739">
    <property type="entry name" value="Glyco_hydro_29_N"/>
</dbReference>
<protein>
    <recommendedName>
        <fullName evidence="3">alpha-L-fucosidase</fullName>
        <ecNumber evidence="3">3.2.1.51</ecNumber>
    </recommendedName>
</protein>
<dbReference type="PRINTS" id="PR00741">
    <property type="entry name" value="GLHYDRLASE29"/>
</dbReference>
<reference evidence="9" key="1">
    <citation type="submission" date="2016-10" db="EMBL/GenBank/DDBJ databases">
        <authorList>
            <person name="Varghese N."/>
            <person name="Submissions S."/>
        </authorList>
    </citation>
    <scope>NUCLEOTIDE SEQUENCE [LARGE SCALE GENOMIC DNA]</scope>
    <source>
        <strain evidence="9">CL127</strain>
    </source>
</reference>
<evidence type="ECO:0000256" key="5">
    <source>
        <dbReference type="ARBA" id="ARBA00022801"/>
    </source>
</evidence>
<dbReference type="Proteomes" id="UP000198877">
    <property type="component" value="Unassembled WGS sequence"/>
</dbReference>
<name>A0A1I6GG89_9MICO</name>
<dbReference type="EMBL" id="FOYR01000001">
    <property type="protein sequence ID" value="SFR41225.1"/>
    <property type="molecule type" value="Genomic_DNA"/>
</dbReference>
<dbReference type="SMART" id="SM00812">
    <property type="entry name" value="Alpha_L_fucos"/>
    <property type="match status" value="1"/>
</dbReference>
<sequence length="475" mass="51847">MIPLRYGADGTGRREDPTMRAFRADRFGQFVHWGLYALPAGTWKGRTIEFAAEFLMQSAGVSREEWSALAADFTLDGFDPAAWARTAKRMGARYVTVTTKHHDGFCLWPTAHTDFSVAATPSGRDVLGEILDAYRAEGLATHLYYSVLDWHHPDWRSAVDSDSDREAFERYLRFATDQLLELAERYPQVRGFWFDGTWDASVKANGRWTHEIERLLKERIPGAIVNSRLRADDHGARHFDSNGALMGDYESGYERRLPAPWDLTVTAHDWEACATLTQASWGFHDSDWAERGRKTPAQIVEQLAQTVSLGGNLLLNFGPRGDGSLAPVEVALAEEVGAWMAVNGPAVHDSGPAAGWDYPGWGFYTAPLEHTAPFGDAAPQEPETPDEDPTGIVHAIVVRIPVSGLLTLALPAGVALRAVRARADGTELPFTPLDAHTVQLAAPAPTGMPTVLVLETGSAGPADGLSEPNPDVALV</sequence>
<keyword evidence="6" id="KW-0326">Glycosidase</keyword>
<dbReference type="GO" id="GO:0016139">
    <property type="term" value="P:glycoside catabolic process"/>
    <property type="evidence" value="ECO:0007669"/>
    <property type="project" value="TreeGrafter"/>
</dbReference>